<evidence type="ECO:0000313" key="2">
    <source>
        <dbReference type="Proteomes" id="UP000054248"/>
    </source>
</evidence>
<dbReference type="AlphaFoldDB" id="A0A0C3Q050"/>
<gene>
    <name evidence="1" type="ORF">M407DRAFT_29111</name>
</gene>
<organism evidence="1 2">
    <name type="scientific">Tulasnella calospora MUT 4182</name>
    <dbReference type="NCBI Taxonomy" id="1051891"/>
    <lineage>
        <taxon>Eukaryota</taxon>
        <taxon>Fungi</taxon>
        <taxon>Dikarya</taxon>
        <taxon>Basidiomycota</taxon>
        <taxon>Agaricomycotina</taxon>
        <taxon>Agaricomycetes</taxon>
        <taxon>Cantharellales</taxon>
        <taxon>Tulasnellaceae</taxon>
        <taxon>Tulasnella</taxon>
    </lineage>
</organism>
<dbReference type="EMBL" id="KN823143">
    <property type="protein sequence ID" value="KIO21285.1"/>
    <property type="molecule type" value="Genomic_DNA"/>
</dbReference>
<name>A0A0C3Q050_9AGAM</name>
<dbReference type="Proteomes" id="UP000054248">
    <property type="component" value="Unassembled WGS sequence"/>
</dbReference>
<dbReference type="OrthoDB" id="3239303at2759"/>
<keyword evidence="2" id="KW-1185">Reference proteome</keyword>
<reference evidence="1 2" key="1">
    <citation type="submission" date="2014-04" db="EMBL/GenBank/DDBJ databases">
        <authorList>
            <consortium name="DOE Joint Genome Institute"/>
            <person name="Kuo A."/>
            <person name="Girlanda M."/>
            <person name="Perotto S."/>
            <person name="Kohler A."/>
            <person name="Nagy L.G."/>
            <person name="Floudas D."/>
            <person name="Copeland A."/>
            <person name="Barry K.W."/>
            <person name="Cichocki N."/>
            <person name="Veneault-Fourrey C."/>
            <person name="LaButti K."/>
            <person name="Lindquist E.A."/>
            <person name="Lipzen A."/>
            <person name="Lundell T."/>
            <person name="Morin E."/>
            <person name="Murat C."/>
            <person name="Sun H."/>
            <person name="Tunlid A."/>
            <person name="Henrissat B."/>
            <person name="Grigoriev I.V."/>
            <person name="Hibbett D.S."/>
            <person name="Martin F."/>
            <person name="Nordberg H.P."/>
            <person name="Cantor M.N."/>
            <person name="Hua S.X."/>
        </authorList>
    </citation>
    <scope>NUCLEOTIDE SEQUENCE [LARGE SCALE GENOMIC DNA]</scope>
    <source>
        <strain evidence="1 2">MUT 4182</strain>
    </source>
</reference>
<sequence length="303" mass="34310">MRLVGPHILRCNSFRIRVSSGYESYDWICRNFQGYPIPRLVIESADGSLKQVSIPRKAENVCLENISIPWKPSSFPKLLSLQITGLTGQSYVYPWERPSAFSAVMAVLTACPCLQALKLDRFKDELPTYFDETLLQNERTSFPSLESLEMRGSRGDMFWQVLDIMEFPNLSKLFIYPTHPNPSPERMTDAVCKDIGGRSLLQSIIDRANCERLIIYIRRGPSAMIRLRGMNDTGKVIDFDPLTRDSSTNTVLKVLKAIESPVHIEISGEMDDSFIRSLRETSMIASLYHPPHSQESGGSKVAR</sequence>
<proteinExistence type="predicted"/>
<accession>A0A0C3Q050</accession>
<reference evidence="2" key="2">
    <citation type="submission" date="2015-01" db="EMBL/GenBank/DDBJ databases">
        <title>Evolutionary Origins and Diversification of the Mycorrhizal Mutualists.</title>
        <authorList>
            <consortium name="DOE Joint Genome Institute"/>
            <consortium name="Mycorrhizal Genomics Consortium"/>
            <person name="Kohler A."/>
            <person name="Kuo A."/>
            <person name="Nagy L.G."/>
            <person name="Floudas D."/>
            <person name="Copeland A."/>
            <person name="Barry K.W."/>
            <person name="Cichocki N."/>
            <person name="Veneault-Fourrey C."/>
            <person name="LaButti K."/>
            <person name="Lindquist E.A."/>
            <person name="Lipzen A."/>
            <person name="Lundell T."/>
            <person name="Morin E."/>
            <person name="Murat C."/>
            <person name="Riley R."/>
            <person name="Ohm R."/>
            <person name="Sun H."/>
            <person name="Tunlid A."/>
            <person name="Henrissat B."/>
            <person name="Grigoriev I.V."/>
            <person name="Hibbett D.S."/>
            <person name="Martin F."/>
        </authorList>
    </citation>
    <scope>NUCLEOTIDE SEQUENCE [LARGE SCALE GENOMIC DNA]</scope>
    <source>
        <strain evidence="2">MUT 4182</strain>
    </source>
</reference>
<evidence type="ECO:0000313" key="1">
    <source>
        <dbReference type="EMBL" id="KIO21285.1"/>
    </source>
</evidence>
<protein>
    <submittedName>
        <fullName evidence="1">Uncharacterized protein</fullName>
    </submittedName>
</protein>
<dbReference type="HOGENOM" id="CLU_918866_0_0_1"/>